<reference evidence="1" key="1">
    <citation type="submission" date="2022-07" db="EMBL/GenBank/DDBJ databases">
        <title>The genome of Lyophyllum shimeji provides insight into the initial evolution of ectomycorrhizal fungal genome.</title>
        <authorList>
            <person name="Kobayashi Y."/>
            <person name="Shibata T."/>
            <person name="Hirakawa H."/>
            <person name="Shigenobu S."/>
            <person name="Nishiyama T."/>
            <person name="Yamada A."/>
            <person name="Hasebe M."/>
            <person name="Kawaguchi M."/>
        </authorList>
    </citation>
    <scope>NUCLEOTIDE SEQUENCE</scope>
    <source>
        <strain evidence="1">AT787</strain>
    </source>
</reference>
<accession>A0A9P3Q1C5</accession>
<evidence type="ECO:0000313" key="1">
    <source>
        <dbReference type="EMBL" id="GLB45002.1"/>
    </source>
</evidence>
<protein>
    <submittedName>
        <fullName evidence="1">Uncharacterized protein</fullName>
    </submittedName>
</protein>
<gene>
    <name evidence="1" type="ORF">LshimejAT787_1900800</name>
</gene>
<evidence type="ECO:0000313" key="2">
    <source>
        <dbReference type="Proteomes" id="UP001063166"/>
    </source>
</evidence>
<proteinExistence type="predicted"/>
<name>A0A9P3Q1C5_LYOSH</name>
<organism evidence="1 2">
    <name type="scientific">Lyophyllum shimeji</name>
    <name type="common">Hon-shimeji</name>
    <name type="synonym">Tricholoma shimeji</name>
    <dbReference type="NCBI Taxonomy" id="47721"/>
    <lineage>
        <taxon>Eukaryota</taxon>
        <taxon>Fungi</taxon>
        <taxon>Dikarya</taxon>
        <taxon>Basidiomycota</taxon>
        <taxon>Agaricomycotina</taxon>
        <taxon>Agaricomycetes</taxon>
        <taxon>Agaricomycetidae</taxon>
        <taxon>Agaricales</taxon>
        <taxon>Tricholomatineae</taxon>
        <taxon>Lyophyllaceae</taxon>
        <taxon>Lyophyllum</taxon>
    </lineage>
</organism>
<dbReference type="OrthoDB" id="3254222at2759"/>
<dbReference type="Proteomes" id="UP001063166">
    <property type="component" value="Unassembled WGS sequence"/>
</dbReference>
<dbReference type="EMBL" id="BRPK01000019">
    <property type="protein sequence ID" value="GLB45002.1"/>
    <property type="molecule type" value="Genomic_DNA"/>
</dbReference>
<dbReference type="AlphaFoldDB" id="A0A9P3Q1C5"/>
<keyword evidence="2" id="KW-1185">Reference proteome</keyword>
<sequence>MAATSSQILSELRVDSSSWSPYSLLATAALLALHASHKNTPETSDLPQIHYLLDQEIRYHLRAFWAMWAGRYTNYDASICVDVHYLYYIAGGMEQAANYTNGCTVKDLLEGAGEGRKTWWRSFARENEGDEQTAFEGLKAEVLERIKHDRKYGISDEKVVAFVEQSWRSDTARWRESLYSEDNA</sequence>
<comment type="caution">
    <text evidence="1">The sequence shown here is derived from an EMBL/GenBank/DDBJ whole genome shotgun (WGS) entry which is preliminary data.</text>
</comment>